<gene>
    <name evidence="6" type="ORF">LX32DRAFT_712029</name>
</gene>
<evidence type="ECO:0000256" key="1">
    <source>
        <dbReference type="ARBA" id="ARBA00004721"/>
    </source>
</evidence>
<dbReference type="InterPro" id="IPR050523">
    <property type="entry name" value="AKR_Detox_Biosynth"/>
</dbReference>
<dbReference type="GO" id="GO:0016491">
    <property type="term" value="F:oxidoreductase activity"/>
    <property type="evidence" value="ECO:0007669"/>
    <property type="project" value="UniProtKB-KW"/>
</dbReference>
<reference evidence="6" key="1">
    <citation type="submission" date="2021-06" db="EMBL/GenBank/DDBJ databases">
        <title>Comparative genomics, transcriptomics and evolutionary studies reveal genomic signatures of adaptation to plant cell wall in hemibiotrophic fungi.</title>
        <authorList>
            <consortium name="DOE Joint Genome Institute"/>
            <person name="Baroncelli R."/>
            <person name="Diaz J.F."/>
            <person name="Benocci T."/>
            <person name="Peng M."/>
            <person name="Battaglia E."/>
            <person name="Haridas S."/>
            <person name="Andreopoulos W."/>
            <person name="Labutti K."/>
            <person name="Pangilinan J."/>
            <person name="Floch G.L."/>
            <person name="Makela M.R."/>
            <person name="Henrissat B."/>
            <person name="Grigoriev I.V."/>
            <person name="Crouch J.A."/>
            <person name="De Vries R.P."/>
            <person name="Sukno S.A."/>
            <person name="Thon M.R."/>
        </authorList>
    </citation>
    <scope>NUCLEOTIDE SEQUENCE</scope>
    <source>
        <strain evidence="6">MAFF235873</strain>
    </source>
</reference>
<evidence type="ECO:0000313" key="7">
    <source>
        <dbReference type="Proteomes" id="UP001232148"/>
    </source>
</evidence>
<comment type="pathway">
    <text evidence="1">Secondary metabolite biosynthesis; terpenoid biosynthesis.</text>
</comment>
<evidence type="ECO:0000256" key="2">
    <source>
        <dbReference type="ARBA" id="ARBA00023002"/>
    </source>
</evidence>
<dbReference type="Pfam" id="PF00248">
    <property type="entry name" value="Aldo_ket_red"/>
    <property type="match status" value="1"/>
</dbReference>
<dbReference type="FunFam" id="3.20.20.100:FF:000024">
    <property type="entry name" value="Aryl-alcohol dehydrogenase"/>
    <property type="match status" value="1"/>
</dbReference>
<dbReference type="AlphaFoldDB" id="A0AAD9M3M3"/>
<comment type="similarity">
    <text evidence="3">Belongs to the aldo/keto reductase family. Aldo/keto reductase 2 subfamily.</text>
</comment>
<dbReference type="InterPro" id="IPR023210">
    <property type="entry name" value="NADP_OxRdtase_dom"/>
</dbReference>
<dbReference type="Proteomes" id="UP001232148">
    <property type="component" value="Unassembled WGS sequence"/>
</dbReference>
<feature type="domain" description="NADP-dependent oxidoreductase" evidence="5">
    <location>
        <begin position="34"/>
        <end position="342"/>
    </location>
</feature>
<dbReference type="InterPro" id="IPR036812">
    <property type="entry name" value="NAD(P)_OxRdtase_dom_sf"/>
</dbReference>
<organism evidence="6 7">
    <name type="scientific">Colletotrichum zoysiae</name>
    <dbReference type="NCBI Taxonomy" id="1216348"/>
    <lineage>
        <taxon>Eukaryota</taxon>
        <taxon>Fungi</taxon>
        <taxon>Dikarya</taxon>
        <taxon>Ascomycota</taxon>
        <taxon>Pezizomycotina</taxon>
        <taxon>Sordariomycetes</taxon>
        <taxon>Hypocreomycetidae</taxon>
        <taxon>Glomerellales</taxon>
        <taxon>Glomerellaceae</taxon>
        <taxon>Colletotrichum</taxon>
        <taxon>Colletotrichum graminicola species complex</taxon>
    </lineage>
</organism>
<dbReference type="PANTHER" id="PTHR43364">
    <property type="entry name" value="NADH-SPECIFIC METHYLGLYOXAL REDUCTASE-RELATED"/>
    <property type="match status" value="1"/>
</dbReference>
<accession>A0AAD9M3M3</accession>
<name>A0AAD9M3M3_9PEZI</name>
<evidence type="ECO:0000313" key="6">
    <source>
        <dbReference type="EMBL" id="KAK2031934.1"/>
    </source>
</evidence>
<dbReference type="EMBL" id="MU842835">
    <property type="protein sequence ID" value="KAK2031934.1"/>
    <property type="molecule type" value="Genomic_DNA"/>
</dbReference>
<evidence type="ECO:0000256" key="4">
    <source>
        <dbReference type="ARBA" id="ARBA00073126"/>
    </source>
</evidence>
<evidence type="ECO:0000259" key="5">
    <source>
        <dbReference type="Pfam" id="PF00248"/>
    </source>
</evidence>
<dbReference type="SUPFAM" id="SSF51430">
    <property type="entry name" value="NAD(P)-linked oxidoreductase"/>
    <property type="match status" value="1"/>
</dbReference>
<protein>
    <recommendedName>
        <fullName evidence="4">Aldo-keto reductase ausK</fullName>
    </recommendedName>
</protein>
<dbReference type="PANTHER" id="PTHR43364:SF2">
    <property type="entry name" value="ARYL-ALCOHOL DEHYDROGENASE AAD10-RELATED"/>
    <property type="match status" value="1"/>
</dbReference>
<keyword evidence="7" id="KW-1185">Reference proteome</keyword>
<sequence>MSAIQNVFAPAPEPKTELGRYRVLSTTAGVRVSPLCLGGMSIGSAWSSFLGSMEKDQSYKLLDAFADAGGNFIDTANNYQNEESEQILGEWMAARRNRDIMFVATKFTTQYRKHELGPGKCVNYSGNHKKSLHLSVRDSLGKLQTNYIDLLYVHWWDWTTSIEELMDSLHILVEQGKVLYLGVSDTPAWVVSAANTYAKAHGKTPFSVYQGRWNVLIRDFERDIIPMARHFGMALCPWDVLGGGKLQSGKQLEARQKAGEGLRCTFGPNQSDEERKASEVLEQVAKEHGTRSVQQIALAYVMQKTRYVFPVVGGRKVEHLEDNIKALSIRLTDEQIQTIESFKKFHIGFPMDFILDDPREGGPTPPLVAASAPVNWQLQGRPIGQE</sequence>
<keyword evidence="2" id="KW-0560">Oxidoreductase</keyword>
<comment type="caution">
    <text evidence="6">The sequence shown here is derived from an EMBL/GenBank/DDBJ whole genome shotgun (WGS) entry which is preliminary data.</text>
</comment>
<dbReference type="Gene3D" id="3.20.20.100">
    <property type="entry name" value="NADP-dependent oxidoreductase domain"/>
    <property type="match status" value="1"/>
</dbReference>
<evidence type="ECO:0000256" key="3">
    <source>
        <dbReference type="ARBA" id="ARBA00038157"/>
    </source>
</evidence>
<proteinExistence type="inferred from homology"/>